<keyword evidence="2" id="KW-1185">Reference proteome</keyword>
<protein>
    <submittedName>
        <fullName evidence="1">Uncharacterized protein</fullName>
    </submittedName>
</protein>
<dbReference type="EMBL" id="KV875107">
    <property type="protein sequence ID" value="OIW23260.1"/>
    <property type="molecule type" value="Genomic_DNA"/>
</dbReference>
<reference evidence="1 2" key="1">
    <citation type="submission" date="2016-10" db="EMBL/GenBank/DDBJ databases">
        <title>Draft genome sequence of Coniochaeta ligniaria NRRL30616, a lignocellulolytic fungus for bioabatement of inhibitors in plant biomass hydrolysates.</title>
        <authorList>
            <consortium name="DOE Joint Genome Institute"/>
            <person name="Jimenez D.J."/>
            <person name="Hector R.E."/>
            <person name="Riley R."/>
            <person name="Sun H."/>
            <person name="Grigoriev I.V."/>
            <person name="Van Elsas J.D."/>
            <person name="Nichols N.N."/>
        </authorList>
    </citation>
    <scope>NUCLEOTIDE SEQUENCE [LARGE SCALE GENOMIC DNA]</scope>
    <source>
        <strain evidence="1 2">NRRL 30616</strain>
    </source>
</reference>
<accession>A0A1J7J272</accession>
<dbReference type="InParanoid" id="A0A1J7J272"/>
<organism evidence="1 2">
    <name type="scientific">Coniochaeta ligniaria NRRL 30616</name>
    <dbReference type="NCBI Taxonomy" id="1408157"/>
    <lineage>
        <taxon>Eukaryota</taxon>
        <taxon>Fungi</taxon>
        <taxon>Dikarya</taxon>
        <taxon>Ascomycota</taxon>
        <taxon>Pezizomycotina</taxon>
        <taxon>Sordariomycetes</taxon>
        <taxon>Sordariomycetidae</taxon>
        <taxon>Coniochaetales</taxon>
        <taxon>Coniochaetaceae</taxon>
        <taxon>Coniochaeta</taxon>
    </lineage>
</organism>
<evidence type="ECO:0000313" key="1">
    <source>
        <dbReference type="EMBL" id="OIW23260.1"/>
    </source>
</evidence>
<dbReference type="Proteomes" id="UP000182658">
    <property type="component" value="Unassembled WGS sequence"/>
</dbReference>
<evidence type="ECO:0000313" key="2">
    <source>
        <dbReference type="Proteomes" id="UP000182658"/>
    </source>
</evidence>
<name>A0A1J7J272_9PEZI</name>
<proteinExistence type="predicted"/>
<dbReference type="AlphaFoldDB" id="A0A1J7J272"/>
<gene>
    <name evidence="1" type="ORF">CONLIGDRAFT_141940</name>
</gene>
<sequence>MFVGRQVNRSISGALCYLRPQSRQPLRDGIVDSKPQDQVPPFCLLQRHCLPGMETSEIGRATEEHRSHRHTDDVLYTRRSLARWLSSCRWTECIQWSCFQTLSCHDVEPRSLDDCFGCYENMTESRPRCSLYHSPIQVPVASSTGIHAGIGHRLSRLHLIQPVAASASESRSITCSSHPSTRAGLDSCSRDPDTCPELSHNILELNSPHIQARSCFRTCRGDWLHLPKL</sequence>